<keyword evidence="1" id="KW-1133">Transmembrane helix</keyword>
<accession>X0TLE2</accession>
<name>X0TLE2_9ZZZZ</name>
<reference evidence="2" key="1">
    <citation type="journal article" date="2014" name="Front. Microbiol.">
        <title>High frequency of phylogenetically diverse reductive dehalogenase-homologous genes in deep subseafloor sedimentary metagenomes.</title>
        <authorList>
            <person name="Kawai M."/>
            <person name="Futagami T."/>
            <person name="Toyoda A."/>
            <person name="Takaki Y."/>
            <person name="Nishi S."/>
            <person name="Hori S."/>
            <person name="Arai W."/>
            <person name="Tsubouchi T."/>
            <person name="Morono Y."/>
            <person name="Uchiyama I."/>
            <person name="Ito T."/>
            <person name="Fujiyama A."/>
            <person name="Inagaki F."/>
            <person name="Takami H."/>
        </authorList>
    </citation>
    <scope>NUCLEOTIDE SEQUENCE</scope>
    <source>
        <strain evidence="2">Expedition CK06-06</strain>
    </source>
</reference>
<feature type="transmembrane region" description="Helical" evidence="1">
    <location>
        <begin position="27"/>
        <end position="47"/>
    </location>
</feature>
<evidence type="ECO:0000313" key="2">
    <source>
        <dbReference type="EMBL" id="GAF88081.1"/>
    </source>
</evidence>
<protein>
    <submittedName>
        <fullName evidence="2">Uncharacterized protein</fullName>
    </submittedName>
</protein>
<comment type="caution">
    <text evidence="2">The sequence shown here is derived from an EMBL/GenBank/DDBJ whole genome shotgun (WGS) entry which is preliminary data.</text>
</comment>
<keyword evidence="1" id="KW-0812">Transmembrane</keyword>
<evidence type="ECO:0000256" key="1">
    <source>
        <dbReference type="SAM" id="Phobius"/>
    </source>
</evidence>
<organism evidence="2">
    <name type="scientific">marine sediment metagenome</name>
    <dbReference type="NCBI Taxonomy" id="412755"/>
    <lineage>
        <taxon>unclassified sequences</taxon>
        <taxon>metagenomes</taxon>
        <taxon>ecological metagenomes</taxon>
    </lineage>
</organism>
<feature type="transmembrane region" description="Helical" evidence="1">
    <location>
        <begin position="59"/>
        <end position="76"/>
    </location>
</feature>
<dbReference type="AlphaFoldDB" id="X0TLE2"/>
<gene>
    <name evidence="2" type="ORF">S01H1_29151</name>
</gene>
<dbReference type="EMBL" id="BARS01017859">
    <property type="protein sequence ID" value="GAF88081.1"/>
    <property type="molecule type" value="Genomic_DNA"/>
</dbReference>
<keyword evidence="1" id="KW-0472">Membrane</keyword>
<proteinExistence type="predicted"/>
<feature type="transmembrane region" description="Helical" evidence="1">
    <location>
        <begin position="82"/>
        <end position="99"/>
    </location>
</feature>
<sequence>MAVPFPYPDNNITGIVTFLQYVNGLTVVGNTSFLGAGMLIIIGFVSFLSTKSYRSDKAFGFAGFITLISAIFLRFMELINDAILVIVIVIFIISVVFLMRERNVEEFGT</sequence>